<evidence type="ECO:0000259" key="4">
    <source>
        <dbReference type="PROSITE" id="PS50893"/>
    </source>
</evidence>
<dbReference type="PATRIC" id="fig|398512.5.peg.3451"/>
<dbReference type="InterPro" id="IPR027417">
    <property type="entry name" value="P-loop_NTPase"/>
</dbReference>
<dbReference type="InterPro" id="IPR017871">
    <property type="entry name" value="ABC_transporter-like_CS"/>
</dbReference>
<dbReference type="PANTHER" id="PTHR42788:SF21">
    <property type="entry name" value="ABC TRANSPORTER ATP-BINDING PROTEIN"/>
    <property type="match status" value="1"/>
</dbReference>
<reference evidence="6" key="1">
    <citation type="submission" date="2015-07" db="EMBL/GenBank/DDBJ databases">
        <title>Near-Complete Genome Sequence of the Cellulolytic Bacterium Bacteroides (Pseudobacteroides) cellulosolvens ATCC 35603.</title>
        <authorList>
            <person name="Dassa B."/>
            <person name="Utturkar S.M."/>
            <person name="Klingeman D.M."/>
            <person name="Hurt R.A."/>
            <person name="Keller M."/>
            <person name="Xu J."/>
            <person name="Reddy Y.H.K."/>
            <person name="Borovok I."/>
            <person name="Grinberg I.R."/>
            <person name="Lamed R."/>
            <person name="Zhivin O."/>
            <person name="Bayer E.A."/>
            <person name="Brown S.D."/>
        </authorList>
    </citation>
    <scope>NUCLEOTIDE SEQUENCE [LARGE SCALE GENOMIC DNA]</scope>
    <source>
        <strain evidence="6">DSM 2933</strain>
    </source>
</reference>
<keyword evidence="6" id="KW-1185">Reference proteome</keyword>
<dbReference type="GO" id="GO:0016887">
    <property type="term" value="F:ATP hydrolysis activity"/>
    <property type="evidence" value="ECO:0007669"/>
    <property type="project" value="InterPro"/>
</dbReference>
<dbReference type="GO" id="GO:0005524">
    <property type="term" value="F:ATP binding"/>
    <property type="evidence" value="ECO:0007669"/>
    <property type="project" value="UniProtKB-KW"/>
</dbReference>
<dbReference type="OrthoDB" id="9801958at2"/>
<dbReference type="PROSITE" id="PS00211">
    <property type="entry name" value="ABC_TRANSPORTER_1"/>
    <property type="match status" value="1"/>
</dbReference>
<comment type="caution">
    <text evidence="5">The sequence shown here is derived from an EMBL/GenBank/DDBJ whole genome shotgun (WGS) entry which is preliminary data.</text>
</comment>
<dbReference type="PANTHER" id="PTHR42788">
    <property type="entry name" value="TAURINE IMPORT ATP-BINDING PROTEIN-RELATED"/>
    <property type="match status" value="1"/>
</dbReference>
<dbReference type="SUPFAM" id="SSF52540">
    <property type="entry name" value="P-loop containing nucleoside triphosphate hydrolases"/>
    <property type="match status" value="1"/>
</dbReference>
<evidence type="ECO:0000256" key="1">
    <source>
        <dbReference type="ARBA" id="ARBA00022448"/>
    </source>
</evidence>
<dbReference type="SMART" id="SM00382">
    <property type="entry name" value="AAA"/>
    <property type="match status" value="1"/>
</dbReference>
<dbReference type="PROSITE" id="PS50893">
    <property type="entry name" value="ABC_TRANSPORTER_2"/>
    <property type="match status" value="1"/>
</dbReference>
<organism evidence="5 6">
    <name type="scientific">Pseudobacteroides cellulosolvens ATCC 35603 = DSM 2933</name>
    <dbReference type="NCBI Taxonomy" id="398512"/>
    <lineage>
        <taxon>Bacteria</taxon>
        <taxon>Bacillati</taxon>
        <taxon>Bacillota</taxon>
        <taxon>Clostridia</taxon>
        <taxon>Eubacteriales</taxon>
        <taxon>Oscillospiraceae</taxon>
        <taxon>Pseudobacteroides</taxon>
    </lineage>
</organism>
<sequence>MDSIVKLENIGMKYHSLNGEINALENIDLSVKKGEFISIVGPSGCGKSTILSLISGLVNPTSGKVLIAGKPQQENLRMVGYMLQKDHLFEWRTILQNTLLGLEIRRTLSKESKDYALELLETYGLYEFKDKYPSQLSGGMRQRAALIRTLAAKPEILLLDEAFSALDYQTRLAVTDDIYAIIKKENKTAILVTHDIAECISVADRVVVLSKRPAKVKSIHEIIFSCSQRTPLKSREAPEFSKYFNAIWKELDVHV</sequence>
<dbReference type="InterPro" id="IPR003439">
    <property type="entry name" value="ABC_transporter-like_ATP-bd"/>
</dbReference>
<dbReference type="EMBL" id="LGTC01000001">
    <property type="protein sequence ID" value="KNY28022.1"/>
    <property type="molecule type" value="Genomic_DNA"/>
</dbReference>
<gene>
    <name evidence="5" type="ORF">Bccel_3293</name>
</gene>
<keyword evidence="1" id="KW-0813">Transport</keyword>
<name>A0A0L6JRK0_9FIRM</name>
<dbReference type="AlphaFoldDB" id="A0A0L6JRK0"/>
<dbReference type="eggNOG" id="COG1116">
    <property type="taxonomic scope" value="Bacteria"/>
</dbReference>
<dbReference type="CDD" id="cd03293">
    <property type="entry name" value="ABC_NrtD_SsuB_transporters"/>
    <property type="match status" value="1"/>
</dbReference>
<keyword evidence="2" id="KW-0547">Nucleotide-binding</keyword>
<dbReference type="EC" id="3.6.3.36" evidence="5"/>
<dbReference type="Proteomes" id="UP000036923">
    <property type="component" value="Unassembled WGS sequence"/>
</dbReference>
<keyword evidence="5" id="KW-0378">Hydrolase</keyword>
<protein>
    <submittedName>
        <fullName evidence="5">Taurine-transporting ATPase</fullName>
        <ecNumber evidence="5">3.6.3.36</ecNumber>
    </submittedName>
</protein>
<accession>A0A0L6JRK0</accession>
<feature type="domain" description="ABC transporter" evidence="4">
    <location>
        <begin position="5"/>
        <end position="236"/>
    </location>
</feature>
<dbReference type="InterPro" id="IPR003593">
    <property type="entry name" value="AAA+_ATPase"/>
</dbReference>
<evidence type="ECO:0000256" key="2">
    <source>
        <dbReference type="ARBA" id="ARBA00022741"/>
    </source>
</evidence>
<dbReference type="Gene3D" id="3.40.50.300">
    <property type="entry name" value="P-loop containing nucleotide triphosphate hydrolases"/>
    <property type="match status" value="1"/>
</dbReference>
<dbReference type="RefSeq" id="WP_152966030.1">
    <property type="nucleotide sequence ID" value="NZ_JQKC01000008.1"/>
</dbReference>
<evidence type="ECO:0000256" key="3">
    <source>
        <dbReference type="ARBA" id="ARBA00022840"/>
    </source>
</evidence>
<dbReference type="Pfam" id="PF00005">
    <property type="entry name" value="ABC_tran"/>
    <property type="match status" value="1"/>
</dbReference>
<dbReference type="STRING" id="398512.Bccel_3293"/>
<evidence type="ECO:0000313" key="6">
    <source>
        <dbReference type="Proteomes" id="UP000036923"/>
    </source>
</evidence>
<proteinExistence type="predicted"/>
<keyword evidence="3" id="KW-0067">ATP-binding</keyword>
<dbReference type="InterPro" id="IPR050166">
    <property type="entry name" value="ABC_transporter_ATP-bind"/>
</dbReference>
<evidence type="ECO:0000313" key="5">
    <source>
        <dbReference type="EMBL" id="KNY28022.1"/>
    </source>
</evidence>